<feature type="transmembrane region" description="Helical" evidence="7">
    <location>
        <begin position="117"/>
        <end position="139"/>
    </location>
</feature>
<keyword evidence="4 7" id="KW-0812">Transmembrane</keyword>
<sequence>MSQVTIAEPVSYNSLENRRIVQDAEAVKGHAAVAGVFTGKVQALVATVKRWRPSVVFASAYLVVVLLMVAVPQLFTKFDPVENDLLSVNQAPSAAHLAGTDYLGRDLFSRIVYGARYSVGIGLAVTVFALVFAVILGTLAGASRSSFVDNVVMRVIDVLSSFPSILLALVIVGLTGSGIQNLILALGIGSIPGLTRLIRAETKKIILSDYVQQSKTFGLSRFTILVRHVLPNSLGVIPYMVTMSVGEAIIGVSGLSFLGVGPQPPTPEWGTIIADSRNYLGVAWWSGIIPGVVLVLTVISFTVIGQAWQKSFEGRD</sequence>
<dbReference type="Pfam" id="PF00528">
    <property type="entry name" value="BPD_transp_1"/>
    <property type="match status" value="1"/>
</dbReference>
<keyword evidence="2 7" id="KW-0813">Transport</keyword>
<dbReference type="GO" id="GO:0055085">
    <property type="term" value="P:transmembrane transport"/>
    <property type="evidence" value="ECO:0007669"/>
    <property type="project" value="InterPro"/>
</dbReference>
<comment type="subcellular location">
    <subcellularLocation>
        <location evidence="1 7">Cell membrane</location>
        <topology evidence="1 7">Multi-pass membrane protein</topology>
    </subcellularLocation>
</comment>
<dbReference type="InterPro" id="IPR050366">
    <property type="entry name" value="BP-dependent_transpt_permease"/>
</dbReference>
<comment type="caution">
    <text evidence="9">The sequence shown here is derived from an EMBL/GenBank/DDBJ whole genome shotgun (WGS) entry which is preliminary data.</text>
</comment>
<evidence type="ECO:0000313" key="9">
    <source>
        <dbReference type="EMBL" id="NMM95660.1"/>
    </source>
</evidence>
<dbReference type="EMBL" id="JAAIIF010000006">
    <property type="protein sequence ID" value="NMM95660.1"/>
    <property type="molecule type" value="Genomic_DNA"/>
</dbReference>
<feature type="transmembrane region" description="Helical" evidence="7">
    <location>
        <begin position="55"/>
        <end position="75"/>
    </location>
</feature>
<accession>A0A7Y0ESL1</accession>
<dbReference type="InterPro" id="IPR035906">
    <property type="entry name" value="MetI-like_sf"/>
</dbReference>
<evidence type="ECO:0000259" key="8">
    <source>
        <dbReference type="PROSITE" id="PS50928"/>
    </source>
</evidence>
<dbReference type="InterPro" id="IPR000515">
    <property type="entry name" value="MetI-like"/>
</dbReference>
<evidence type="ECO:0000256" key="7">
    <source>
        <dbReference type="RuleBase" id="RU363032"/>
    </source>
</evidence>
<dbReference type="Proteomes" id="UP000529710">
    <property type="component" value="Unassembled WGS sequence"/>
</dbReference>
<dbReference type="PROSITE" id="PS50928">
    <property type="entry name" value="ABC_TM1"/>
    <property type="match status" value="1"/>
</dbReference>
<reference evidence="9 10" key="1">
    <citation type="submission" date="2020-02" db="EMBL/GenBank/DDBJ databases">
        <title>Characterization of phylogenetic diversity of novel bifidobacterial species isolated in Czech ZOOs.</title>
        <authorList>
            <person name="Lugli G.A."/>
            <person name="Vera N.B."/>
            <person name="Ventura M."/>
        </authorList>
    </citation>
    <scope>NUCLEOTIDE SEQUENCE [LARGE SCALE GENOMIC DNA]</scope>
    <source>
        <strain evidence="9 10">DSM 109960</strain>
    </source>
</reference>
<keyword evidence="10" id="KW-1185">Reference proteome</keyword>
<feature type="domain" description="ABC transmembrane type-1" evidence="8">
    <location>
        <begin position="115"/>
        <end position="305"/>
    </location>
</feature>
<name>A0A7Y0ESL1_9BIFI</name>
<keyword evidence="5 7" id="KW-1133">Transmembrane helix</keyword>
<proteinExistence type="inferred from homology"/>
<evidence type="ECO:0000256" key="3">
    <source>
        <dbReference type="ARBA" id="ARBA00022475"/>
    </source>
</evidence>
<dbReference type="Gene3D" id="1.10.3720.10">
    <property type="entry name" value="MetI-like"/>
    <property type="match status" value="1"/>
</dbReference>
<dbReference type="GO" id="GO:0005886">
    <property type="term" value="C:plasma membrane"/>
    <property type="evidence" value="ECO:0007669"/>
    <property type="project" value="UniProtKB-SubCell"/>
</dbReference>
<dbReference type="PANTHER" id="PTHR43386:SF25">
    <property type="entry name" value="PEPTIDE ABC TRANSPORTER PERMEASE PROTEIN"/>
    <property type="match status" value="1"/>
</dbReference>
<keyword evidence="6 7" id="KW-0472">Membrane</keyword>
<comment type="similarity">
    <text evidence="7">Belongs to the binding-protein-dependent transport system permease family.</text>
</comment>
<evidence type="ECO:0000256" key="2">
    <source>
        <dbReference type="ARBA" id="ARBA00022448"/>
    </source>
</evidence>
<evidence type="ECO:0000256" key="4">
    <source>
        <dbReference type="ARBA" id="ARBA00022692"/>
    </source>
</evidence>
<feature type="transmembrane region" description="Helical" evidence="7">
    <location>
        <begin position="236"/>
        <end position="262"/>
    </location>
</feature>
<evidence type="ECO:0000256" key="6">
    <source>
        <dbReference type="ARBA" id="ARBA00023136"/>
    </source>
</evidence>
<dbReference type="CDD" id="cd06261">
    <property type="entry name" value="TM_PBP2"/>
    <property type="match status" value="1"/>
</dbReference>
<organism evidence="9 10">
    <name type="scientific">Bifidobacterium erythrocebi</name>
    <dbReference type="NCBI Taxonomy" id="2675325"/>
    <lineage>
        <taxon>Bacteria</taxon>
        <taxon>Bacillati</taxon>
        <taxon>Actinomycetota</taxon>
        <taxon>Actinomycetes</taxon>
        <taxon>Bifidobacteriales</taxon>
        <taxon>Bifidobacteriaceae</taxon>
        <taxon>Bifidobacterium</taxon>
    </lineage>
</organism>
<evidence type="ECO:0000313" key="10">
    <source>
        <dbReference type="Proteomes" id="UP000529710"/>
    </source>
</evidence>
<feature type="transmembrane region" description="Helical" evidence="7">
    <location>
        <begin position="282"/>
        <end position="305"/>
    </location>
</feature>
<gene>
    <name evidence="9" type="ORF">G1C98_0396</name>
</gene>
<keyword evidence="3" id="KW-1003">Cell membrane</keyword>
<dbReference type="PANTHER" id="PTHR43386">
    <property type="entry name" value="OLIGOPEPTIDE TRANSPORT SYSTEM PERMEASE PROTEIN APPC"/>
    <property type="match status" value="1"/>
</dbReference>
<evidence type="ECO:0000256" key="1">
    <source>
        <dbReference type="ARBA" id="ARBA00004651"/>
    </source>
</evidence>
<evidence type="ECO:0000256" key="5">
    <source>
        <dbReference type="ARBA" id="ARBA00022989"/>
    </source>
</evidence>
<dbReference type="SUPFAM" id="SSF161098">
    <property type="entry name" value="MetI-like"/>
    <property type="match status" value="1"/>
</dbReference>
<dbReference type="AlphaFoldDB" id="A0A7Y0ESL1"/>
<protein>
    <submittedName>
        <fullName evidence="9">Glutathione porter, ABC transporter, permease yliD</fullName>
    </submittedName>
</protein>